<evidence type="ECO:0000256" key="8">
    <source>
        <dbReference type="ARBA" id="ARBA00023157"/>
    </source>
</evidence>
<feature type="signal peptide" evidence="11">
    <location>
        <begin position="1"/>
        <end position="23"/>
    </location>
</feature>
<dbReference type="Gene3D" id="3.80.10.10">
    <property type="entry name" value="Ribonuclease Inhibitor"/>
    <property type="match status" value="2"/>
</dbReference>
<evidence type="ECO:0000256" key="6">
    <source>
        <dbReference type="ARBA" id="ARBA00022989"/>
    </source>
</evidence>
<dbReference type="InterPro" id="IPR003591">
    <property type="entry name" value="Leu-rich_rpt_typical-subtyp"/>
</dbReference>
<keyword evidence="2" id="KW-0433">Leucine-rich repeat</keyword>
<protein>
    <submittedName>
        <fullName evidence="13">GM14114</fullName>
    </submittedName>
</protein>
<dbReference type="PANTHER" id="PTHR24369">
    <property type="entry name" value="ANTIGEN BSP, PUTATIVE-RELATED"/>
    <property type="match status" value="1"/>
</dbReference>
<sequence>MRVPLLPLQLLGLLLLLAGGVQSVYCPAGCTCLERTVRCIRAKLSAVPKLPQNTQTLYLNNNRISRLPATIFQRMPRLEAIFLENNDIWQLPAGLFDNLPHLNRLIMYNNKLTQLPVDGFNRLNNLRRLRLDGNAIDCNCGVYSLWRRWHLDVQRQLVSISLTCAAPQPLQNQSFSSLGEHHFKCAKPQFLVAPQDAQVAAGEQLELSCEVTGLPRPQITWMHNTQEVGLEKQAQAEIQPSGSLLIRSADTSDMGIYQCIARNEMGELRSQPVRLVVNGGNHPLDSPIDARSNQVWADAGTPTHGATPVPSPSPPHFTHQPHDQIVALHGSGTRAARLRRLRLATAGHTMVRQWPPTPAVDPQPPTAGQWHYLNFPILAKGFVRQDSVHDFVNSDSDGDFIALSGSKSEVITLELSSKFMVVDPFPYFVAIYDSNAAETRPLDVLANKVDLVSIYDSCDVLEAQHLALDPAYTAVCSVAVPPSRLRAVKRAPKQVANGNLLLGSLNTYGSLSLINKSAEYNRWNPLEGLNIAETLRDTLLPEVDIGKIKDFKSYQEYINPAWITMFAWLPDNADTTGQHVLVLGTASGSLWLLTLSADAKTLLSHQETKTSMGRICHIQAFKDLLLVGDSNGLIHLYQLPAKGNTALVLVKPLWEKADRMGLQMAVITECPRTDCYYITCCKAAHLLTWSMPRTGNTDCLQARIYVGGMKITALCSLDNTSYAAGTAGSCLHCVQIIHENNQLSLQTQSIAMSVLQDFQVMGLCTSRHKNLMTLFLYRNKEYLNETVSQKNQLVMQVLKVGNQDPLEQLIRHLKSNKPMNHYTDLLAALRLHVFAEENWQKYMDFGPLDSFEFADSATEGQLQQLQIKFHVLQNAIRLQSSHLQLTVHIQKSRDELQLLLAMLNITHIRLRLQFIGSLSKRSPFQEQAIQCMFEEAHRLINKLKADFTENHVQGSTAKEFVEKMDNHIQHLHEMLGIPVISNSQKQLHRCSVSFVEISLSLDRRYCSLCDRQVIFELDNLRELYESGRNLACPVCHGSFATEMFDA</sequence>
<evidence type="ECO:0000313" key="13">
    <source>
        <dbReference type="EMBL" id="EDW50214.1"/>
    </source>
</evidence>
<dbReference type="OMA" id="DRAWITM"/>
<dbReference type="Proteomes" id="UP000001292">
    <property type="component" value="Unassembled WGS sequence"/>
</dbReference>
<dbReference type="SUPFAM" id="SSF52058">
    <property type="entry name" value="L domain-like"/>
    <property type="match status" value="1"/>
</dbReference>
<dbReference type="InterPro" id="IPR013098">
    <property type="entry name" value="Ig_I-set"/>
</dbReference>
<dbReference type="GO" id="GO:0030199">
    <property type="term" value="P:collagen fibril organization"/>
    <property type="evidence" value="ECO:0007669"/>
    <property type="project" value="EnsemblMetazoa"/>
</dbReference>
<proteinExistence type="predicted"/>
<evidence type="ECO:0000256" key="10">
    <source>
        <dbReference type="SAM" id="MobiDB-lite"/>
    </source>
</evidence>
<evidence type="ECO:0000256" key="7">
    <source>
        <dbReference type="ARBA" id="ARBA00023136"/>
    </source>
</evidence>
<dbReference type="EMBL" id="CH480817">
    <property type="protein sequence ID" value="EDW50214.1"/>
    <property type="molecule type" value="Genomic_DNA"/>
</dbReference>
<keyword evidence="7" id="KW-0472">Membrane</keyword>
<dbReference type="InterPro" id="IPR003598">
    <property type="entry name" value="Ig_sub2"/>
</dbReference>
<evidence type="ECO:0000256" key="11">
    <source>
        <dbReference type="SAM" id="SignalP"/>
    </source>
</evidence>
<evidence type="ECO:0000256" key="4">
    <source>
        <dbReference type="ARBA" id="ARBA00022729"/>
    </source>
</evidence>
<dbReference type="PROSITE" id="PS51450">
    <property type="entry name" value="LRR"/>
    <property type="match status" value="1"/>
</dbReference>
<dbReference type="GO" id="GO:0016684">
    <property type="term" value="F:oxidoreductase activity, acting on peroxide as acceptor"/>
    <property type="evidence" value="ECO:0007669"/>
    <property type="project" value="EnsemblMetazoa"/>
</dbReference>
<keyword evidence="8" id="KW-1015">Disulfide bond</keyword>
<dbReference type="InterPro" id="IPR001611">
    <property type="entry name" value="Leu-rich_rpt"/>
</dbReference>
<keyword evidence="9" id="KW-0393">Immunoglobulin domain</keyword>
<feature type="chain" id="PRO_5002805875" evidence="11">
    <location>
        <begin position="24"/>
        <end position="1046"/>
    </location>
</feature>
<gene>
    <name evidence="13" type="primary">Dsec\GM14114</name>
    <name evidence="13" type="ORF">Dsec_GM14114</name>
</gene>
<dbReference type="InterPro" id="IPR013783">
    <property type="entry name" value="Ig-like_fold"/>
</dbReference>
<keyword evidence="3" id="KW-0812">Transmembrane</keyword>
<dbReference type="Gene3D" id="2.60.40.10">
    <property type="entry name" value="Immunoglobulins"/>
    <property type="match status" value="1"/>
</dbReference>
<dbReference type="InterPro" id="IPR032675">
    <property type="entry name" value="LRR_dom_sf"/>
</dbReference>
<dbReference type="GO" id="GO:0005886">
    <property type="term" value="C:plasma membrane"/>
    <property type="evidence" value="ECO:0007669"/>
    <property type="project" value="TreeGrafter"/>
</dbReference>
<dbReference type="AlphaFoldDB" id="B4HTE3"/>
<keyword evidence="14" id="KW-1185">Reference proteome</keyword>
<dbReference type="InterPro" id="IPR050541">
    <property type="entry name" value="LRR_TM_domain-containing"/>
</dbReference>
<evidence type="ECO:0000256" key="2">
    <source>
        <dbReference type="ARBA" id="ARBA00022614"/>
    </source>
</evidence>
<dbReference type="SUPFAM" id="SSF48726">
    <property type="entry name" value="Immunoglobulin"/>
    <property type="match status" value="1"/>
</dbReference>
<dbReference type="SMART" id="SM00369">
    <property type="entry name" value="LRR_TYP"/>
    <property type="match status" value="3"/>
</dbReference>
<evidence type="ECO:0000259" key="12">
    <source>
        <dbReference type="PROSITE" id="PS50835"/>
    </source>
</evidence>
<dbReference type="HOGENOM" id="CLU_291755_0_0_1"/>
<keyword evidence="4 11" id="KW-0732">Signal</keyword>
<dbReference type="GO" id="GO:0070831">
    <property type="term" value="P:basement membrane assembly"/>
    <property type="evidence" value="ECO:0007669"/>
    <property type="project" value="EnsemblMetazoa"/>
</dbReference>
<dbReference type="SUPFAM" id="SSF50978">
    <property type="entry name" value="WD40 repeat-like"/>
    <property type="match status" value="1"/>
</dbReference>
<dbReference type="PhylomeDB" id="B4HTE3"/>
<dbReference type="STRING" id="7238.B4HTE3"/>
<dbReference type="PANTHER" id="PTHR24369:SF210">
    <property type="entry name" value="CHAOPTIN-RELATED"/>
    <property type="match status" value="1"/>
</dbReference>
<dbReference type="SMART" id="SM00408">
    <property type="entry name" value="IGc2"/>
    <property type="match status" value="1"/>
</dbReference>
<accession>B4HTE3</accession>
<dbReference type="SMART" id="SM00409">
    <property type="entry name" value="IG"/>
    <property type="match status" value="1"/>
</dbReference>
<dbReference type="SMR" id="B4HTE3"/>
<evidence type="ECO:0000256" key="9">
    <source>
        <dbReference type="ARBA" id="ARBA00023319"/>
    </source>
</evidence>
<dbReference type="Pfam" id="PF07679">
    <property type="entry name" value="I-set"/>
    <property type="match status" value="1"/>
</dbReference>
<evidence type="ECO:0000256" key="5">
    <source>
        <dbReference type="ARBA" id="ARBA00022737"/>
    </source>
</evidence>
<dbReference type="GO" id="GO:0006909">
    <property type="term" value="P:phagocytosis"/>
    <property type="evidence" value="ECO:0007669"/>
    <property type="project" value="EnsemblMetazoa"/>
</dbReference>
<keyword evidence="5" id="KW-0677">Repeat</keyword>
<evidence type="ECO:0000313" key="14">
    <source>
        <dbReference type="Proteomes" id="UP000001292"/>
    </source>
</evidence>
<evidence type="ECO:0000256" key="3">
    <source>
        <dbReference type="ARBA" id="ARBA00022692"/>
    </source>
</evidence>
<dbReference type="SMART" id="SM00013">
    <property type="entry name" value="LRRNT"/>
    <property type="match status" value="1"/>
</dbReference>
<dbReference type="InterPro" id="IPR036322">
    <property type="entry name" value="WD40_repeat_dom_sf"/>
</dbReference>
<evidence type="ECO:0000256" key="1">
    <source>
        <dbReference type="ARBA" id="ARBA00004167"/>
    </source>
</evidence>
<organism evidence="14">
    <name type="scientific">Drosophila sechellia</name>
    <name type="common">Fruit fly</name>
    <dbReference type="NCBI Taxonomy" id="7238"/>
    <lineage>
        <taxon>Eukaryota</taxon>
        <taxon>Metazoa</taxon>
        <taxon>Ecdysozoa</taxon>
        <taxon>Arthropoda</taxon>
        <taxon>Hexapoda</taxon>
        <taxon>Insecta</taxon>
        <taxon>Pterygota</taxon>
        <taxon>Neoptera</taxon>
        <taxon>Endopterygota</taxon>
        <taxon>Diptera</taxon>
        <taxon>Brachycera</taxon>
        <taxon>Muscomorpha</taxon>
        <taxon>Ephydroidea</taxon>
        <taxon>Drosophilidae</taxon>
        <taxon>Drosophila</taxon>
        <taxon>Sophophora</taxon>
    </lineage>
</organism>
<name>B4HTE3_DROSE</name>
<comment type="subcellular location">
    <subcellularLocation>
        <location evidence="1">Membrane</location>
        <topology evidence="1">Single-pass membrane protein</topology>
    </subcellularLocation>
</comment>
<reference evidence="13 14" key="1">
    <citation type="journal article" date="2007" name="Nature">
        <title>Evolution of genes and genomes on the Drosophila phylogeny.</title>
        <authorList>
            <consortium name="Drosophila 12 Genomes Consortium"/>
            <person name="Clark A.G."/>
            <person name="Eisen M.B."/>
            <person name="Smith D.R."/>
            <person name="Bergman C.M."/>
            <person name="Oliver B."/>
            <person name="Markow T.A."/>
            <person name="Kaufman T.C."/>
            <person name="Kellis M."/>
            <person name="Gelbart W."/>
            <person name="Iyer V.N."/>
            <person name="Pollard D.A."/>
            <person name="Sackton T.B."/>
            <person name="Larracuente A.M."/>
            <person name="Singh N.D."/>
            <person name="Abad J.P."/>
            <person name="Abt D.N."/>
            <person name="Adryan B."/>
            <person name="Aguade M."/>
            <person name="Akashi H."/>
            <person name="Anderson W.W."/>
            <person name="Aquadro C.F."/>
            <person name="Ardell D.H."/>
            <person name="Arguello R."/>
            <person name="Artieri C.G."/>
            <person name="Barbash D.A."/>
            <person name="Barker D."/>
            <person name="Barsanti P."/>
            <person name="Batterham P."/>
            <person name="Batzoglou S."/>
            <person name="Begun D."/>
            <person name="Bhutkar A."/>
            <person name="Blanco E."/>
            <person name="Bosak S.A."/>
            <person name="Bradley R.K."/>
            <person name="Brand A.D."/>
            <person name="Brent M.R."/>
            <person name="Brooks A.N."/>
            <person name="Brown R.H."/>
            <person name="Butlin R.K."/>
            <person name="Caggese C."/>
            <person name="Calvi B.R."/>
            <person name="Bernardo de Carvalho A."/>
            <person name="Caspi A."/>
            <person name="Castrezana S."/>
            <person name="Celniker S.E."/>
            <person name="Chang J.L."/>
            <person name="Chapple C."/>
            <person name="Chatterji S."/>
            <person name="Chinwalla A."/>
            <person name="Civetta A."/>
            <person name="Clifton S.W."/>
            <person name="Comeron J.M."/>
            <person name="Costello J.C."/>
            <person name="Coyne J.A."/>
            <person name="Daub J."/>
            <person name="David R.G."/>
            <person name="Delcher A.L."/>
            <person name="Delehaunty K."/>
            <person name="Do C.B."/>
            <person name="Ebling H."/>
            <person name="Edwards K."/>
            <person name="Eickbush T."/>
            <person name="Evans J.D."/>
            <person name="Filipski A."/>
            <person name="Findeiss S."/>
            <person name="Freyhult E."/>
            <person name="Fulton L."/>
            <person name="Fulton R."/>
            <person name="Garcia A.C."/>
            <person name="Gardiner A."/>
            <person name="Garfield D.A."/>
            <person name="Garvin B.E."/>
            <person name="Gibson G."/>
            <person name="Gilbert D."/>
            <person name="Gnerre S."/>
            <person name="Godfrey J."/>
            <person name="Good R."/>
            <person name="Gotea V."/>
            <person name="Gravely B."/>
            <person name="Greenberg A.J."/>
            <person name="Griffiths-Jones S."/>
            <person name="Gross S."/>
            <person name="Guigo R."/>
            <person name="Gustafson E.A."/>
            <person name="Haerty W."/>
            <person name="Hahn M.W."/>
            <person name="Halligan D.L."/>
            <person name="Halpern A.L."/>
            <person name="Halter G.M."/>
            <person name="Han M.V."/>
            <person name="Heger A."/>
            <person name="Hillier L."/>
            <person name="Hinrichs A.S."/>
            <person name="Holmes I."/>
            <person name="Hoskins R.A."/>
            <person name="Hubisz M.J."/>
            <person name="Hultmark D."/>
            <person name="Huntley M.A."/>
            <person name="Jaffe D.B."/>
            <person name="Jagadeeshan S."/>
            <person name="Jeck W.R."/>
            <person name="Johnson J."/>
            <person name="Jones C.D."/>
            <person name="Jordan W.C."/>
            <person name="Karpen G.H."/>
            <person name="Kataoka E."/>
            <person name="Keightley P.D."/>
            <person name="Kheradpour P."/>
            <person name="Kirkness E.F."/>
            <person name="Koerich L.B."/>
            <person name="Kristiansen K."/>
            <person name="Kudrna D."/>
            <person name="Kulathinal R.J."/>
            <person name="Kumar S."/>
            <person name="Kwok R."/>
            <person name="Lander E."/>
            <person name="Langley C.H."/>
            <person name="Lapoint R."/>
            <person name="Lazzaro B.P."/>
            <person name="Lee S.J."/>
            <person name="Levesque L."/>
            <person name="Li R."/>
            <person name="Lin C.F."/>
            <person name="Lin M.F."/>
            <person name="Lindblad-Toh K."/>
            <person name="Llopart A."/>
            <person name="Long M."/>
            <person name="Low L."/>
            <person name="Lozovsky E."/>
            <person name="Lu J."/>
            <person name="Luo M."/>
            <person name="Machado C.A."/>
            <person name="Makalowski W."/>
            <person name="Marzo M."/>
            <person name="Matsuda M."/>
            <person name="Matzkin L."/>
            <person name="McAllister B."/>
            <person name="McBride C.S."/>
            <person name="McKernan B."/>
            <person name="McKernan K."/>
            <person name="Mendez-Lago M."/>
            <person name="Minx P."/>
            <person name="Mollenhauer M.U."/>
            <person name="Montooth K."/>
            <person name="Mount S.M."/>
            <person name="Mu X."/>
            <person name="Myers E."/>
            <person name="Negre B."/>
            <person name="Newfeld S."/>
            <person name="Nielsen R."/>
            <person name="Noor M.A."/>
            <person name="O'Grady P."/>
            <person name="Pachter L."/>
            <person name="Papaceit M."/>
            <person name="Parisi M.J."/>
            <person name="Parisi M."/>
            <person name="Parts L."/>
            <person name="Pedersen J.S."/>
            <person name="Pesole G."/>
            <person name="Phillippy A.M."/>
            <person name="Ponting C.P."/>
            <person name="Pop M."/>
            <person name="Porcelli D."/>
            <person name="Powell J.R."/>
            <person name="Prohaska S."/>
            <person name="Pruitt K."/>
            <person name="Puig M."/>
            <person name="Quesneville H."/>
            <person name="Ram K.R."/>
            <person name="Rand D."/>
            <person name="Rasmussen M.D."/>
            <person name="Reed L.K."/>
            <person name="Reenan R."/>
            <person name="Reily A."/>
            <person name="Remington K.A."/>
            <person name="Rieger T.T."/>
            <person name="Ritchie M.G."/>
            <person name="Robin C."/>
            <person name="Rogers Y.H."/>
            <person name="Rohde C."/>
            <person name="Rozas J."/>
            <person name="Rubenfield M.J."/>
            <person name="Ruiz A."/>
            <person name="Russo S."/>
            <person name="Salzberg S.L."/>
            <person name="Sanchez-Gracia A."/>
            <person name="Saranga D.J."/>
            <person name="Sato H."/>
            <person name="Schaeffer S.W."/>
            <person name="Schatz M.C."/>
            <person name="Schlenke T."/>
            <person name="Schwartz R."/>
            <person name="Segarra C."/>
            <person name="Singh R.S."/>
            <person name="Sirot L."/>
            <person name="Sirota M."/>
            <person name="Sisneros N.B."/>
            <person name="Smith C.D."/>
            <person name="Smith T.F."/>
            <person name="Spieth J."/>
            <person name="Stage D.E."/>
            <person name="Stark A."/>
            <person name="Stephan W."/>
            <person name="Strausberg R.L."/>
            <person name="Strempel S."/>
            <person name="Sturgill D."/>
            <person name="Sutton G."/>
            <person name="Sutton G.G."/>
            <person name="Tao W."/>
            <person name="Teichmann S."/>
            <person name="Tobari Y.N."/>
            <person name="Tomimura Y."/>
            <person name="Tsolas J.M."/>
            <person name="Valente V.L."/>
            <person name="Venter E."/>
            <person name="Venter J.C."/>
            <person name="Vicario S."/>
            <person name="Vieira F.G."/>
            <person name="Vilella A.J."/>
            <person name="Villasante A."/>
            <person name="Walenz B."/>
            <person name="Wang J."/>
            <person name="Wasserman M."/>
            <person name="Watts T."/>
            <person name="Wilson D."/>
            <person name="Wilson R.K."/>
            <person name="Wing R.A."/>
            <person name="Wolfner M.F."/>
            <person name="Wong A."/>
            <person name="Wong G.K."/>
            <person name="Wu C.I."/>
            <person name="Wu G."/>
            <person name="Yamamoto D."/>
            <person name="Yang H.P."/>
            <person name="Yang S.P."/>
            <person name="Yorke J.A."/>
            <person name="Yoshida K."/>
            <person name="Zdobnov E."/>
            <person name="Zhang P."/>
            <person name="Zhang Y."/>
            <person name="Zimin A.V."/>
            <person name="Baldwin J."/>
            <person name="Abdouelleil A."/>
            <person name="Abdulkadir J."/>
            <person name="Abebe A."/>
            <person name="Abera B."/>
            <person name="Abreu J."/>
            <person name="Acer S.C."/>
            <person name="Aftuck L."/>
            <person name="Alexander A."/>
            <person name="An P."/>
            <person name="Anderson E."/>
            <person name="Anderson S."/>
            <person name="Arachi H."/>
            <person name="Azer M."/>
            <person name="Bachantsang P."/>
            <person name="Barry A."/>
            <person name="Bayul T."/>
            <person name="Berlin A."/>
            <person name="Bessette D."/>
            <person name="Bloom T."/>
            <person name="Blye J."/>
            <person name="Boguslavskiy L."/>
            <person name="Bonnet C."/>
            <person name="Boukhgalter B."/>
            <person name="Bourzgui I."/>
            <person name="Brown A."/>
            <person name="Cahill P."/>
            <person name="Channer S."/>
            <person name="Cheshatsang Y."/>
            <person name="Chuda L."/>
            <person name="Citroen M."/>
            <person name="Collymore A."/>
            <person name="Cooke P."/>
            <person name="Costello M."/>
            <person name="D'Aco K."/>
            <person name="Daza R."/>
            <person name="De Haan G."/>
            <person name="DeGray S."/>
            <person name="DeMaso C."/>
            <person name="Dhargay N."/>
            <person name="Dooley K."/>
            <person name="Dooley E."/>
            <person name="Doricent M."/>
            <person name="Dorje P."/>
            <person name="Dorjee K."/>
            <person name="Dupes A."/>
            <person name="Elong R."/>
            <person name="Falk J."/>
            <person name="Farina A."/>
            <person name="Faro S."/>
            <person name="Ferguson D."/>
            <person name="Fisher S."/>
            <person name="Foley C.D."/>
            <person name="Franke A."/>
            <person name="Friedrich D."/>
            <person name="Gadbois L."/>
            <person name="Gearin G."/>
            <person name="Gearin C.R."/>
            <person name="Giannoukos G."/>
            <person name="Goode T."/>
            <person name="Graham J."/>
            <person name="Grandbois E."/>
            <person name="Grewal S."/>
            <person name="Gyaltsen K."/>
            <person name="Hafez N."/>
            <person name="Hagos B."/>
            <person name="Hall J."/>
            <person name="Henson C."/>
            <person name="Hollinger A."/>
            <person name="Honan T."/>
            <person name="Huard M.D."/>
            <person name="Hughes L."/>
            <person name="Hurhula B."/>
            <person name="Husby M.E."/>
            <person name="Kamat A."/>
            <person name="Kanga B."/>
            <person name="Kashin S."/>
            <person name="Khazanovich D."/>
            <person name="Kisner P."/>
            <person name="Lance K."/>
            <person name="Lara M."/>
            <person name="Lee W."/>
            <person name="Lennon N."/>
            <person name="Letendre F."/>
            <person name="LeVine R."/>
            <person name="Lipovsky A."/>
            <person name="Liu X."/>
            <person name="Liu J."/>
            <person name="Liu S."/>
            <person name="Lokyitsang T."/>
            <person name="Lokyitsang Y."/>
            <person name="Lubonja R."/>
            <person name="Lui A."/>
            <person name="MacDonald P."/>
            <person name="Magnisalis V."/>
            <person name="Maru K."/>
            <person name="Matthews C."/>
            <person name="McCusker W."/>
            <person name="McDonough S."/>
            <person name="Mehta T."/>
            <person name="Meldrim J."/>
            <person name="Meneus L."/>
            <person name="Mihai O."/>
            <person name="Mihalev A."/>
            <person name="Mihova T."/>
            <person name="Mittelman R."/>
            <person name="Mlenga V."/>
            <person name="Montmayeur A."/>
            <person name="Mulrain L."/>
            <person name="Navidi A."/>
            <person name="Naylor J."/>
            <person name="Negash T."/>
            <person name="Nguyen T."/>
            <person name="Nguyen N."/>
            <person name="Nicol R."/>
            <person name="Norbu C."/>
            <person name="Norbu N."/>
            <person name="Novod N."/>
            <person name="O'Neill B."/>
            <person name="Osman S."/>
            <person name="Markiewicz E."/>
            <person name="Oyono O.L."/>
            <person name="Patti C."/>
            <person name="Phunkhang P."/>
            <person name="Pierre F."/>
            <person name="Priest M."/>
            <person name="Raghuraman S."/>
            <person name="Rege F."/>
            <person name="Reyes R."/>
            <person name="Rise C."/>
            <person name="Rogov P."/>
            <person name="Ross K."/>
            <person name="Ryan E."/>
            <person name="Settipalli S."/>
            <person name="Shea T."/>
            <person name="Sherpa N."/>
            <person name="Shi L."/>
            <person name="Shih D."/>
            <person name="Sparrow T."/>
            <person name="Spaulding J."/>
            <person name="Stalker J."/>
            <person name="Stange-Thomann N."/>
            <person name="Stavropoulos S."/>
            <person name="Stone C."/>
            <person name="Strader C."/>
            <person name="Tesfaye S."/>
            <person name="Thomson T."/>
            <person name="Thoulutsang Y."/>
            <person name="Thoulutsang D."/>
            <person name="Topham K."/>
            <person name="Topping I."/>
            <person name="Tsamla T."/>
            <person name="Vassiliev H."/>
            <person name="Vo A."/>
            <person name="Wangchuk T."/>
            <person name="Wangdi T."/>
            <person name="Weiand M."/>
            <person name="Wilkinson J."/>
            <person name="Wilson A."/>
            <person name="Yadav S."/>
            <person name="Young G."/>
            <person name="Yu Q."/>
            <person name="Zembek L."/>
            <person name="Zhong D."/>
            <person name="Zimmer A."/>
            <person name="Zwirko Z."/>
            <person name="Jaffe D.B."/>
            <person name="Alvarez P."/>
            <person name="Brockman W."/>
            <person name="Butler J."/>
            <person name="Chin C."/>
            <person name="Gnerre S."/>
            <person name="Grabherr M."/>
            <person name="Kleber M."/>
            <person name="Mauceli E."/>
            <person name="MacCallum I."/>
        </authorList>
    </citation>
    <scope>NUCLEOTIDE SEQUENCE [LARGE SCALE GENOMIC DNA]</scope>
    <source>
        <strain evidence="14">Rob3c / Tucson 14021-0248.25</strain>
    </source>
</reference>
<dbReference type="FunFam" id="2.60.40.10:FF:000189">
    <property type="entry name" value="Neogenin isoform 3"/>
    <property type="match status" value="1"/>
</dbReference>
<dbReference type="PROSITE" id="PS50835">
    <property type="entry name" value="IG_LIKE"/>
    <property type="match status" value="1"/>
</dbReference>
<feature type="domain" description="Ig-like" evidence="12">
    <location>
        <begin position="188"/>
        <end position="274"/>
    </location>
</feature>
<keyword evidence="6" id="KW-1133">Transmembrane helix</keyword>
<dbReference type="Pfam" id="PF13855">
    <property type="entry name" value="LRR_8"/>
    <property type="match status" value="1"/>
</dbReference>
<dbReference type="InterPro" id="IPR000372">
    <property type="entry name" value="LRRNT"/>
</dbReference>
<dbReference type="InterPro" id="IPR036179">
    <property type="entry name" value="Ig-like_dom_sf"/>
</dbReference>
<dbReference type="InterPro" id="IPR003599">
    <property type="entry name" value="Ig_sub"/>
</dbReference>
<dbReference type="InterPro" id="IPR007110">
    <property type="entry name" value="Ig-like_dom"/>
</dbReference>
<feature type="region of interest" description="Disordered" evidence="10">
    <location>
        <begin position="299"/>
        <end position="318"/>
    </location>
</feature>